<accession>A0A0K2URP8</accession>
<evidence type="ECO:0000313" key="2">
    <source>
        <dbReference type="EMBL" id="CDW40928.1"/>
    </source>
</evidence>
<dbReference type="AlphaFoldDB" id="A0A0K2URP8"/>
<name>A0A0K2URP8_LEPSM</name>
<organism evidence="2">
    <name type="scientific">Lepeophtheirus salmonis</name>
    <name type="common">Salmon louse</name>
    <name type="synonym">Caligus salmonis</name>
    <dbReference type="NCBI Taxonomy" id="72036"/>
    <lineage>
        <taxon>Eukaryota</taxon>
        <taxon>Metazoa</taxon>
        <taxon>Ecdysozoa</taxon>
        <taxon>Arthropoda</taxon>
        <taxon>Crustacea</taxon>
        <taxon>Multicrustacea</taxon>
        <taxon>Hexanauplia</taxon>
        <taxon>Copepoda</taxon>
        <taxon>Siphonostomatoida</taxon>
        <taxon>Caligidae</taxon>
        <taxon>Lepeophtheirus</taxon>
    </lineage>
</organism>
<dbReference type="EMBL" id="HACA01023567">
    <property type="protein sequence ID" value="CDW40928.1"/>
    <property type="molecule type" value="Transcribed_RNA"/>
</dbReference>
<reference evidence="2" key="1">
    <citation type="submission" date="2014-05" db="EMBL/GenBank/DDBJ databases">
        <authorList>
            <person name="Chronopoulou M."/>
        </authorList>
    </citation>
    <scope>NUCLEOTIDE SEQUENCE</scope>
    <source>
        <tissue evidence="2">Whole organism</tissue>
    </source>
</reference>
<keyword evidence="1" id="KW-0812">Transmembrane</keyword>
<feature type="transmembrane region" description="Helical" evidence="1">
    <location>
        <begin position="6"/>
        <end position="28"/>
    </location>
</feature>
<evidence type="ECO:0000256" key="1">
    <source>
        <dbReference type="SAM" id="Phobius"/>
    </source>
</evidence>
<keyword evidence="1" id="KW-0472">Membrane</keyword>
<sequence>LYYSINYYLLLNNILFYLLILYYTILFFSNEYVRMTQYNIKCFTE</sequence>
<keyword evidence="1" id="KW-1133">Transmembrane helix</keyword>
<feature type="non-terminal residue" evidence="2">
    <location>
        <position position="1"/>
    </location>
</feature>
<proteinExistence type="predicted"/>
<protein>
    <submittedName>
        <fullName evidence="2">Uncharacterized protein</fullName>
    </submittedName>
</protein>